<name>A0A151S9A0_CAJCA</name>
<dbReference type="EMBL" id="KQ483439">
    <property type="protein sequence ID" value="KYP51395.1"/>
    <property type="molecule type" value="Genomic_DNA"/>
</dbReference>
<gene>
    <name evidence="1" type="ORF">KK1_026828</name>
</gene>
<reference evidence="1" key="1">
    <citation type="journal article" date="2012" name="Nat. Biotechnol.">
        <title>Draft genome sequence of pigeonpea (Cajanus cajan), an orphan legume crop of resource-poor farmers.</title>
        <authorList>
            <person name="Varshney R.K."/>
            <person name="Chen W."/>
            <person name="Li Y."/>
            <person name="Bharti A.K."/>
            <person name="Saxena R.K."/>
            <person name="Schlueter J.A."/>
            <person name="Donoghue M.T."/>
            <person name="Azam S."/>
            <person name="Fan G."/>
            <person name="Whaley A.M."/>
            <person name="Farmer A.D."/>
            <person name="Sheridan J."/>
            <person name="Iwata A."/>
            <person name="Tuteja R."/>
            <person name="Penmetsa R.V."/>
            <person name="Wu W."/>
            <person name="Upadhyaya H.D."/>
            <person name="Yang S.P."/>
            <person name="Shah T."/>
            <person name="Saxena K.B."/>
            <person name="Michael T."/>
            <person name="McCombie W.R."/>
            <person name="Yang B."/>
            <person name="Zhang G."/>
            <person name="Yang H."/>
            <person name="Wang J."/>
            <person name="Spillane C."/>
            <person name="Cook D.R."/>
            <person name="May G.D."/>
            <person name="Xu X."/>
            <person name="Jackson S.A."/>
        </authorList>
    </citation>
    <scope>NUCLEOTIDE SEQUENCE [LARGE SCALE GENOMIC DNA]</scope>
</reference>
<accession>A0A151S9A0</accession>
<dbReference type="Proteomes" id="UP000075243">
    <property type="component" value="Unassembled WGS sequence"/>
</dbReference>
<protein>
    <submittedName>
        <fullName evidence="1">Ribonuclease H protein At1g65750 family</fullName>
    </submittedName>
</protein>
<sequence>MVNSVTKSLSGWKASTLSFTGQLTLCKLVIVAIPSYTMQTVHMPWNICDELSRNFLWGDKLTLRKIHAIS</sequence>
<proteinExistence type="predicted"/>
<dbReference type="Gramene" id="C.cajan_25454.t">
    <property type="protein sequence ID" value="C.cajan_25454.t.cds1"/>
    <property type="gene ID" value="C.cajan_25454"/>
</dbReference>
<keyword evidence="2" id="KW-1185">Reference proteome</keyword>
<dbReference type="PANTHER" id="PTHR33116:SF78">
    <property type="entry name" value="OS12G0587133 PROTEIN"/>
    <property type="match status" value="1"/>
</dbReference>
<evidence type="ECO:0000313" key="1">
    <source>
        <dbReference type="EMBL" id="KYP51395.1"/>
    </source>
</evidence>
<dbReference type="AlphaFoldDB" id="A0A151S9A0"/>
<dbReference type="PANTHER" id="PTHR33116">
    <property type="entry name" value="REVERSE TRANSCRIPTASE ZINC-BINDING DOMAIN-CONTAINING PROTEIN-RELATED-RELATED"/>
    <property type="match status" value="1"/>
</dbReference>
<evidence type="ECO:0000313" key="2">
    <source>
        <dbReference type="Proteomes" id="UP000075243"/>
    </source>
</evidence>
<organism evidence="1 2">
    <name type="scientific">Cajanus cajan</name>
    <name type="common">Pigeon pea</name>
    <name type="synonym">Cajanus indicus</name>
    <dbReference type="NCBI Taxonomy" id="3821"/>
    <lineage>
        <taxon>Eukaryota</taxon>
        <taxon>Viridiplantae</taxon>
        <taxon>Streptophyta</taxon>
        <taxon>Embryophyta</taxon>
        <taxon>Tracheophyta</taxon>
        <taxon>Spermatophyta</taxon>
        <taxon>Magnoliopsida</taxon>
        <taxon>eudicotyledons</taxon>
        <taxon>Gunneridae</taxon>
        <taxon>Pentapetalae</taxon>
        <taxon>rosids</taxon>
        <taxon>fabids</taxon>
        <taxon>Fabales</taxon>
        <taxon>Fabaceae</taxon>
        <taxon>Papilionoideae</taxon>
        <taxon>50 kb inversion clade</taxon>
        <taxon>NPAAA clade</taxon>
        <taxon>indigoferoid/millettioid clade</taxon>
        <taxon>Phaseoleae</taxon>
        <taxon>Cajanus</taxon>
    </lineage>
</organism>